<dbReference type="AlphaFoldDB" id="A0A4P6JV60"/>
<evidence type="ECO:0000313" key="3">
    <source>
        <dbReference type="Proteomes" id="UP000290365"/>
    </source>
</evidence>
<protein>
    <submittedName>
        <fullName evidence="2">DUF4440 domain-containing protein</fullName>
    </submittedName>
</protein>
<dbReference type="SUPFAM" id="SSF54427">
    <property type="entry name" value="NTF2-like"/>
    <property type="match status" value="1"/>
</dbReference>
<evidence type="ECO:0000313" key="2">
    <source>
        <dbReference type="EMBL" id="QBD79548.1"/>
    </source>
</evidence>
<accession>A0A4P6JV60</accession>
<reference evidence="2 3" key="1">
    <citation type="submission" date="2019-01" db="EMBL/GenBank/DDBJ databases">
        <title>Ktedonosporobacter rubrisoli SCAWS-G2.</title>
        <authorList>
            <person name="Huang Y."/>
            <person name="Yan B."/>
        </authorList>
    </citation>
    <scope>NUCLEOTIDE SEQUENCE [LARGE SCALE GENOMIC DNA]</scope>
    <source>
        <strain evidence="2 3">SCAWS-G2</strain>
    </source>
</reference>
<keyword evidence="3" id="KW-1185">Reference proteome</keyword>
<feature type="domain" description="DUF4440" evidence="1">
    <location>
        <begin position="20"/>
        <end position="121"/>
    </location>
</feature>
<dbReference type="Proteomes" id="UP000290365">
    <property type="component" value="Chromosome"/>
</dbReference>
<dbReference type="Pfam" id="PF14534">
    <property type="entry name" value="DUF4440"/>
    <property type="match status" value="1"/>
</dbReference>
<proteinExistence type="predicted"/>
<name>A0A4P6JV60_KTERU</name>
<sequence>MPGSKGPFFVSSPEQMNRFFAAAFNSGELEKLLALYEPEAGAVELSGEVSIGEDALKQHLQGLLAFRGQMVSENQYAYRVGDIALLRAKWHLVTRGEDGEPVEFEGTSSEVVRRQPDGRWLYVIDHPFGGSLA</sequence>
<dbReference type="Gene3D" id="3.10.450.50">
    <property type="match status" value="1"/>
</dbReference>
<organism evidence="2 3">
    <name type="scientific">Ktedonosporobacter rubrisoli</name>
    <dbReference type="NCBI Taxonomy" id="2509675"/>
    <lineage>
        <taxon>Bacteria</taxon>
        <taxon>Bacillati</taxon>
        <taxon>Chloroflexota</taxon>
        <taxon>Ktedonobacteria</taxon>
        <taxon>Ktedonobacterales</taxon>
        <taxon>Ktedonosporobacteraceae</taxon>
        <taxon>Ktedonosporobacter</taxon>
    </lineage>
</organism>
<dbReference type="InterPro" id="IPR032710">
    <property type="entry name" value="NTF2-like_dom_sf"/>
</dbReference>
<dbReference type="EMBL" id="CP035758">
    <property type="protein sequence ID" value="QBD79548.1"/>
    <property type="molecule type" value="Genomic_DNA"/>
</dbReference>
<evidence type="ECO:0000259" key="1">
    <source>
        <dbReference type="Pfam" id="PF14534"/>
    </source>
</evidence>
<dbReference type="OrthoDB" id="7375616at2"/>
<gene>
    <name evidence="2" type="ORF">EPA93_27645</name>
</gene>
<dbReference type="KEGG" id="kbs:EPA93_27645"/>
<dbReference type="RefSeq" id="WP_129890602.1">
    <property type="nucleotide sequence ID" value="NZ_CP035758.1"/>
</dbReference>
<dbReference type="InterPro" id="IPR027843">
    <property type="entry name" value="DUF4440"/>
</dbReference>